<dbReference type="CDD" id="cd07989">
    <property type="entry name" value="LPLAT_AGPAT-like"/>
    <property type="match status" value="1"/>
</dbReference>
<proteinExistence type="inferred from homology"/>
<comment type="similarity">
    <text evidence="2 7">Belongs to the 1-acyl-sn-glycerol-3-phosphate acyltransferase family.</text>
</comment>
<accession>A0AA42BPC4</accession>
<dbReference type="GO" id="GO:0016020">
    <property type="term" value="C:membrane"/>
    <property type="evidence" value="ECO:0007669"/>
    <property type="project" value="InterPro"/>
</dbReference>
<keyword evidence="5 7" id="KW-0443">Lipid metabolism</keyword>
<dbReference type="AlphaFoldDB" id="A0AA42BPC4"/>
<evidence type="ECO:0000256" key="8">
    <source>
        <dbReference type="SAM" id="Phobius"/>
    </source>
</evidence>
<evidence type="ECO:0000313" key="11">
    <source>
        <dbReference type="Proteomes" id="UP001156102"/>
    </source>
</evidence>
<dbReference type="InterPro" id="IPR004552">
    <property type="entry name" value="AGP_acyltrans"/>
</dbReference>
<evidence type="ECO:0000256" key="7">
    <source>
        <dbReference type="RuleBase" id="RU361267"/>
    </source>
</evidence>
<gene>
    <name evidence="10" type="ORF">NK662_10490</name>
</gene>
<evidence type="ECO:0000256" key="3">
    <source>
        <dbReference type="ARBA" id="ARBA00022516"/>
    </source>
</evidence>
<protein>
    <recommendedName>
        <fullName evidence="7">1-acyl-sn-glycerol-3-phosphate acyltransferase</fullName>
        <ecNumber evidence="7">2.3.1.51</ecNumber>
    </recommendedName>
</protein>
<organism evidence="10 11">
    <name type="scientific">Ectobacillus ponti</name>
    <dbReference type="NCBI Taxonomy" id="2961894"/>
    <lineage>
        <taxon>Bacteria</taxon>
        <taxon>Bacillati</taxon>
        <taxon>Bacillota</taxon>
        <taxon>Bacilli</taxon>
        <taxon>Bacillales</taxon>
        <taxon>Bacillaceae</taxon>
        <taxon>Ectobacillus</taxon>
    </lineage>
</organism>
<dbReference type="GO" id="GO:0006654">
    <property type="term" value="P:phosphatidic acid biosynthetic process"/>
    <property type="evidence" value="ECO:0007669"/>
    <property type="project" value="TreeGrafter"/>
</dbReference>
<comment type="pathway">
    <text evidence="1">Lipid metabolism.</text>
</comment>
<evidence type="ECO:0000256" key="4">
    <source>
        <dbReference type="ARBA" id="ARBA00022679"/>
    </source>
</evidence>
<keyword evidence="3 7" id="KW-0444">Lipid biosynthesis</keyword>
<dbReference type="Pfam" id="PF01553">
    <property type="entry name" value="Acyltransferase"/>
    <property type="match status" value="1"/>
</dbReference>
<comment type="caution">
    <text evidence="10">The sequence shown here is derived from an EMBL/GenBank/DDBJ whole genome shotgun (WGS) entry which is preliminary data.</text>
</comment>
<evidence type="ECO:0000256" key="2">
    <source>
        <dbReference type="ARBA" id="ARBA00008655"/>
    </source>
</evidence>
<reference evidence="10" key="1">
    <citation type="submission" date="2022-07" db="EMBL/GenBank/DDBJ databases">
        <authorList>
            <person name="Li W.-J."/>
            <person name="Deng Q.-Q."/>
        </authorList>
    </citation>
    <scope>NUCLEOTIDE SEQUENCE</scope>
    <source>
        <strain evidence="10">SYSU M60031</strain>
    </source>
</reference>
<dbReference type="SMART" id="SM00563">
    <property type="entry name" value="PlsC"/>
    <property type="match status" value="1"/>
</dbReference>
<feature type="transmembrane region" description="Helical" evidence="8">
    <location>
        <begin position="6"/>
        <end position="23"/>
    </location>
</feature>
<evidence type="ECO:0000256" key="1">
    <source>
        <dbReference type="ARBA" id="ARBA00005189"/>
    </source>
</evidence>
<dbReference type="NCBIfam" id="TIGR00530">
    <property type="entry name" value="AGP_acyltrn"/>
    <property type="match status" value="1"/>
</dbReference>
<comment type="domain">
    <text evidence="7">The HXXXXD motif is essential for acyltransferase activity and may constitute the binding site for the phosphate moiety of the glycerol-3-phosphate.</text>
</comment>
<dbReference type="SUPFAM" id="SSF69593">
    <property type="entry name" value="Glycerol-3-phosphate (1)-acyltransferase"/>
    <property type="match status" value="1"/>
</dbReference>
<feature type="domain" description="Phospholipid/glycerol acyltransferase" evidence="9">
    <location>
        <begin position="74"/>
        <end position="188"/>
    </location>
</feature>
<keyword evidence="7" id="KW-0594">Phospholipid biosynthesis</keyword>
<evidence type="ECO:0000259" key="9">
    <source>
        <dbReference type="SMART" id="SM00563"/>
    </source>
</evidence>
<keyword evidence="7" id="KW-1208">Phospholipid metabolism</keyword>
<dbReference type="GO" id="GO:0003841">
    <property type="term" value="F:1-acylglycerol-3-phosphate O-acyltransferase activity"/>
    <property type="evidence" value="ECO:0007669"/>
    <property type="project" value="UniProtKB-UniRule"/>
</dbReference>
<dbReference type="InterPro" id="IPR002123">
    <property type="entry name" value="Plipid/glycerol_acylTrfase"/>
</dbReference>
<sequence>MLRTIYTAVCLIFLVLGTVPSLLRMQRLKGKVSPQEFDRLVHRTPHWFGRGMLGLTGSQVEVRGLENMPKDQAVLIVGNHQSNFDIPLLMGYLEKPIGFVAKAELKKIPIASTWIGLMNGIFMNRSDRRQSLQAIKDGIEALKQGHSLVIFPEGTRSKSKEMGEFKTGSLSLAVKSGVPIVPVTVNGTYNILEANGNRVRPAKVVLTVSKPVYAEEYQTMDSKALTQHVQEIIASKL</sequence>
<keyword evidence="8" id="KW-1133">Transmembrane helix</keyword>
<name>A0AA42BPC4_9BACI</name>
<evidence type="ECO:0000256" key="6">
    <source>
        <dbReference type="ARBA" id="ARBA00023315"/>
    </source>
</evidence>
<keyword evidence="6 7" id="KW-0012">Acyltransferase</keyword>
<dbReference type="EMBL" id="JANCLT010000004">
    <property type="protein sequence ID" value="MCP8968965.1"/>
    <property type="molecule type" value="Genomic_DNA"/>
</dbReference>
<dbReference type="Proteomes" id="UP001156102">
    <property type="component" value="Unassembled WGS sequence"/>
</dbReference>
<keyword evidence="8" id="KW-0812">Transmembrane</keyword>
<keyword evidence="8" id="KW-0472">Membrane</keyword>
<dbReference type="EC" id="2.3.1.51" evidence="7"/>
<keyword evidence="4 7" id="KW-0808">Transferase</keyword>
<dbReference type="PANTHER" id="PTHR10434">
    <property type="entry name" value="1-ACYL-SN-GLYCEROL-3-PHOSPHATE ACYLTRANSFERASE"/>
    <property type="match status" value="1"/>
</dbReference>
<dbReference type="PANTHER" id="PTHR10434:SF64">
    <property type="entry name" value="1-ACYL-SN-GLYCEROL-3-PHOSPHATE ACYLTRANSFERASE-RELATED"/>
    <property type="match status" value="1"/>
</dbReference>
<evidence type="ECO:0000256" key="5">
    <source>
        <dbReference type="ARBA" id="ARBA00023098"/>
    </source>
</evidence>
<keyword evidence="11" id="KW-1185">Reference proteome</keyword>
<evidence type="ECO:0000313" key="10">
    <source>
        <dbReference type="EMBL" id="MCP8968965.1"/>
    </source>
</evidence>
<dbReference type="RefSeq" id="WP_254758871.1">
    <property type="nucleotide sequence ID" value="NZ_JANCLT010000004.1"/>
</dbReference>
<comment type="catalytic activity">
    <reaction evidence="7">
        <text>a 1-acyl-sn-glycero-3-phosphate + an acyl-CoA = a 1,2-diacyl-sn-glycero-3-phosphate + CoA</text>
        <dbReference type="Rhea" id="RHEA:19709"/>
        <dbReference type="ChEBI" id="CHEBI:57287"/>
        <dbReference type="ChEBI" id="CHEBI:57970"/>
        <dbReference type="ChEBI" id="CHEBI:58342"/>
        <dbReference type="ChEBI" id="CHEBI:58608"/>
        <dbReference type="EC" id="2.3.1.51"/>
    </reaction>
</comment>